<proteinExistence type="inferred from homology"/>
<dbReference type="SMART" id="SM01266">
    <property type="entry name" value="Mac"/>
    <property type="match status" value="1"/>
</dbReference>
<comment type="similarity">
    <text evidence="1">Belongs to the transferase hexapeptide repeat family.</text>
</comment>
<dbReference type="CDD" id="cd02659">
    <property type="entry name" value="peptidase_C19C"/>
    <property type="match status" value="1"/>
</dbReference>
<keyword evidence="2" id="KW-0808">Transferase</keyword>
<dbReference type="GO" id="GO:0004843">
    <property type="term" value="F:cysteine-type deubiquitinase activity"/>
    <property type="evidence" value="ECO:0007669"/>
    <property type="project" value="InterPro"/>
</dbReference>
<dbReference type="InterPro" id="IPR050164">
    <property type="entry name" value="Peptidase_C19"/>
</dbReference>
<feature type="region of interest" description="Disordered" evidence="3">
    <location>
        <begin position="1224"/>
        <end position="1244"/>
    </location>
</feature>
<accession>A0A9W9LEC1</accession>
<dbReference type="SUPFAM" id="SSF54001">
    <property type="entry name" value="Cysteine proteinases"/>
    <property type="match status" value="1"/>
</dbReference>
<dbReference type="InterPro" id="IPR011004">
    <property type="entry name" value="Trimer_LpxA-like_sf"/>
</dbReference>
<dbReference type="SUPFAM" id="SSF51161">
    <property type="entry name" value="Trimeric LpxA-like enzymes"/>
    <property type="match status" value="1"/>
</dbReference>
<dbReference type="GO" id="GO:0016407">
    <property type="term" value="F:acetyltransferase activity"/>
    <property type="evidence" value="ECO:0007669"/>
    <property type="project" value="InterPro"/>
</dbReference>
<reference evidence="5" key="1">
    <citation type="submission" date="2022-11" db="EMBL/GenBank/DDBJ databases">
        <authorList>
            <person name="Petersen C."/>
        </authorList>
    </citation>
    <scope>NUCLEOTIDE SEQUENCE</scope>
    <source>
        <strain evidence="5">IBT 26290</strain>
    </source>
</reference>
<feature type="region of interest" description="Disordered" evidence="3">
    <location>
        <begin position="169"/>
        <end position="224"/>
    </location>
</feature>
<feature type="region of interest" description="Disordered" evidence="3">
    <location>
        <begin position="2658"/>
        <end position="2677"/>
    </location>
</feature>
<feature type="compositionally biased region" description="Basic and acidic residues" evidence="3">
    <location>
        <begin position="205"/>
        <end position="214"/>
    </location>
</feature>
<keyword evidence="6" id="KW-1185">Reference proteome</keyword>
<dbReference type="GO" id="GO:0005634">
    <property type="term" value="C:nucleus"/>
    <property type="evidence" value="ECO:0007669"/>
    <property type="project" value="TreeGrafter"/>
</dbReference>
<dbReference type="GeneID" id="81431669"/>
<dbReference type="Pfam" id="PF00443">
    <property type="entry name" value="UCH"/>
    <property type="match status" value="1"/>
</dbReference>
<dbReference type="OrthoDB" id="420187at2759"/>
<evidence type="ECO:0000256" key="2">
    <source>
        <dbReference type="ARBA" id="ARBA00022679"/>
    </source>
</evidence>
<dbReference type="PROSITE" id="PS00973">
    <property type="entry name" value="USP_2"/>
    <property type="match status" value="1"/>
</dbReference>
<reference evidence="5" key="2">
    <citation type="journal article" date="2023" name="IMA Fungus">
        <title>Comparative genomic study of the Penicillium genus elucidates a diverse pangenome and 15 lateral gene transfer events.</title>
        <authorList>
            <person name="Petersen C."/>
            <person name="Sorensen T."/>
            <person name="Nielsen M.R."/>
            <person name="Sondergaard T.E."/>
            <person name="Sorensen J.L."/>
            <person name="Fitzpatrick D.A."/>
            <person name="Frisvad J.C."/>
            <person name="Nielsen K.L."/>
        </authorList>
    </citation>
    <scope>NUCLEOTIDE SEQUENCE</scope>
    <source>
        <strain evidence="5">IBT 26290</strain>
    </source>
</reference>
<dbReference type="InterPro" id="IPR038765">
    <property type="entry name" value="Papain-like_cys_pep_sf"/>
</dbReference>
<dbReference type="Pfam" id="PF12464">
    <property type="entry name" value="Mac"/>
    <property type="match status" value="1"/>
</dbReference>
<dbReference type="Pfam" id="PF12030">
    <property type="entry name" value="DUF3517"/>
    <property type="match status" value="1"/>
</dbReference>
<feature type="compositionally biased region" description="Low complexity" evidence="3">
    <location>
        <begin position="215"/>
        <end position="224"/>
    </location>
</feature>
<evidence type="ECO:0000256" key="3">
    <source>
        <dbReference type="SAM" id="MobiDB-lite"/>
    </source>
</evidence>
<sequence>MAELTEREKMLRGELFVSFTPDLIAARNRCKYAYTRFNNAGEVPRRRLVELWRDVIQDKTPLPPQLDDPVADDELFKNEPWIEPPVKADYGFNVIIGENVFINSNCVFIDSLPITIGARTLFGPSVSLFAGTHPVDPAVRNGMEGPEMGAPITIGEDCWIGGNVTILPGENVMAEPPPASSRTPPGAPLNEPTRPLSASMEDLDPERVQKRPRLDSGSGDSSSVSIGAATAAAAAAAAGTPAAPASEMDTTSDQAFPASKVTINMKSPTSKMANDTNTYSLGPPGTTACPDSPEPDATPINVISISSSPSQSPEIEVAELEDMDQDPNNSNWRPLEDALQDNAPSEVVEVQDLAPLVDSFPRVRENISAQDSLNRISAIIQKGKLCTPTNWGFFVLSFAGTGDPRDTDAVSAVKKWMDNCVENLDRLTIGEFSDARGFWEDFPHLVENVLRRPHEVLIDDASGRGPWVGLEEFLFDYVQIALHMIRMECLVLRHLVDEPETVTEESICKEYLQPLALVLLPAQIPTPLYRALEKLYPADATNLVIQIRAATLAPPIDIARTLTEWTSLILKLIPRYPHQTGSLYHIMLIANTLADCQLERSQDMDDDDTSDSSITETPSIRSLYEMVRLIDDMYQEWITKKSPWATSDLSEQLLRAISHHYKHQCVRNPEFVNELSNDLSISLPEDASLAEQALVIFWTWKFGVLKKHIMEGRMELRVHGVEAMQSDLVHVWRSSISSNSGGVNLPYVQQLVQFIQDNQIVDYLVGVDSHPQLISRSSNIVGFLIVTNTYTDSVTDVIWKTVTESQDGRIVSEVLSMLVRTFGMHPTAAPNLLYVCKKVLELPLDRFDTGMLEFCNRLLSRMYEHPSERRVFDNSDPIYVDTLPLQLCVRLIRDSTAADDLSVEQKKNLQKFGSQRLVSLISAGISEADRMGIYERCIQDIAEMNQFTAGSIQALSALVPANDVQEMWKLATDFDLTGLVIADLLQTVKNDQDDFADDFSHLGLVSRLTILFRLIDMVPETITAELGKALWDDILLSDKLGPEGHNAVWNMLVSALGRSSKSNPFLNRCIHEYLPSLVPKDYTKEILAFAKQSIIYEVRFNPPPPAGENEVVSIPGMDRIWTFILTAPPGTIEVQATRFAIEVYLDHSIIRSSPRSAVEATHIALVERCVDQLKSAAATLKALDGNGDSPMESETETGELSAEELRFRRSLYFLHHLLSGLRARPQYSSPKGSPPSLPERPLKGNPVDISWQSFNGNTSSKVNILQIGGLSTAADLVERLTQLAGFSKFSAIAGGQRVELLKNPDAMVKDMKVLQAGLIMLRKAPDAQEVSRVDSRRQSLTSVDSEVLKHFDELYDLLALNDDLAREIFDFLVTFSPQDRVLNLVKSENSSTKDLFPFEKPFNAFYSFSALLVCLREEAVQDSPNPSFVSHSIQTLVAFLMADELSESLAQDPIRLYLASSAVECLLAAITVYSAASNETLVASEPAFLVKRLLYLIEISRSVTENPLLNMSNIQKLMCSSFAVLIEASIRDQGFWTAVKHEAQLSLLIKALLLEESRQPIRSDVSERIKMTCSVSKLLKESSKISNGDLSTVSNTDSPARIDMLATIWNAFVETIPMTPDHATQSAEFFRVALWVFRSVAEKSPQDIIFNQYLRQWSEVMLRHKTEEFVGREPVDDLILGFASLLEQCLDDLAEQVWNNYLFPELAPDTEEVIVPRIPLMHTVTREKLYNIVKLLCKRSDNNVARVMQQLEGVVPRAPEGYAGLRNLSNTCYLNSLMTQLFMNIDFRDFMLQLSIVDPNESQRLLDETQKLFAWMQDTWTKSVDPDNFVESIRTYENEAIDVTIQMDVDEFYNLLFDRWEAQIMDPEVKRKFRSFYGGQLVQQIKSKECAHISERLEPFSAIQCDIKGKASLEESLQAYVEGEIMQGDNKYSCTGCGRHVDAVKRACLKDVPDNLIFHLKRFDFDMVTMMRSKINDEFKFPQLIDMTPYKVEYLSDPSTPVEPDMFELVGVLVHTGTAESGHYYSYTRERPSTGSGPLWVEFNDSDVSKFDPATIADNCFGGQSDAVHTMGGVHLNKVWNAYMLFYQRVSTMETAKQNYQPLRPSYPVRVPVPTPFANHIAMENEVFIRTYCLLDPAYTLLVPELLHRMQQMDPDSAGYHQLKLMGVDIGLDTLEQLIARTKDHKGLDDVYGELSRLTRNPHGALQALQWFARWPTAMRNLMLRIAHYEVRQKETALLFNSVNCLQLFLRDPTLDDGKRGEWQYELDKAIQAIVAMLAQLWPSLQTVPRVWDEYFAFFIRLVELGEEMTGAVLGNGMLVKCLEIIWLDPEDRKNLKGRYSGYCRLIEKGRRFSYKNLMTLCAMLFERIDLSLPPAPPGRARTMSPDGKFSLSGAESKFIKPLEFQRPTDNEGVLVFLMKLLHHDQMCVQPEIYHAIVASFLAAEPQAGSLPHIARTLEVGLRYSPAELCIPFLDSTLVLCKYCPDEDTILNLIHFVAKGVESINNSAGNEHLEFFIHLCSTVNERLQLDADWFTVVVRERIPDFAPTLLTYHHLLVRRGTTELLRSLLFIDDLSEEMRLRLPRIARELTHACIQRITSSFLESQVQTVESLLVYPITSTITHCLETYFDEDNEDDERFIQQANAILLRLEEMTVDVPDDGASGSTSRRNPTKLALN</sequence>
<dbReference type="EMBL" id="JAPQKN010000008">
    <property type="protein sequence ID" value="KAJ5151117.1"/>
    <property type="molecule type" value="Genomic_DNA"/>
</dbReference>
<dbReference type="PROSITE" id="PS50235">
    <property type="entry name" value="USP_3"/>
    <property type="match status" value="1"/>
</dbReference>
<organism evidence="5 6">
    <name type="scientific">Penicillium canariense</name>
    <dbReference type="NCBI Taxonomy" id="189055"/>
    <lineage>
        <taxon>Eukaryota</taxon>
        <taxon>Fungi</taxon>
        <taxon>Dikarya</taxon>
        <taxon>Ascomycota</taxon>
        <taxon>Pezizomycotina</taxon>
        <taxon>Eurotiomycetes</taxon>
        <taxon>Eurotiomycetidae</taxon>
        <taxon>Eurotiales</taxon>
        <taxon>Aspergillaceae</taxon>
        <taxon>Penicillium</taxon>
    </lineage>
</organism>
<dbReference type="PANTHER" id="PTHR24006:SF827">
    <property type="entry name" value="UBIQUITIN CARBOXYL-TERMINAL HYDROLASE 34"/>
    <property type="match status" value="1"/>
</dbReference>
<protein>
    <recommendedName>
        <fullName evidence="4">USP domain-containing protein</fullName>
    </recommendedName>
</protein>
<evidence type="ECO:0000256" key="1">
    <source>
        <dbReference type="ARBA" id="ARBA00007274"/>
    </source>
</evidence>
<dbReference type="GO" id="GO:0016579">
    <property type="term" value="P:protein deubiquitination"/>
    <property type="evidence" value="ECO:0007669"/>
    <property type="project" value="InterPro"/>
</dbReference>
<dbReference type="GO" id="GO:0005829">
    <property type="term" value="C:cytosol"/>
    <property type="evidence" value="ECO:0007669"/>
    <property type="project" value="TreeGrafter"/>
</dbReference>
<dbReference type="RefSeq" id="XP_056538450.1">
    <property type="nucleotide sequence ID" value="XM_056692493.1"/>
</dbReference>
<dbReference type="FunFam" id="3.90.70.10:FF:000136">
    <property type="entry name" value="Ubiquitin C-terminal hydrolase, putative"/>
    <property type="match status" value="1"/>
</dbReference>
<dbReference type="InterPro" id="IPR028889">
    <property type="entry name" value="USP"/>
</dbReference>
<evidence type="ECO:0000259" key="4">
    <source>
        <dbReference type="PROSITE" id="PS50235"/>
    </source>
</evidence>
<dbReference type="InterPro" id="IPR021905">
    <property type="entry name" value="DUF3517"/>
</dbReference>
<gene>
    <name evidence="5" type="ORF">N7482_010369</name>
</gene>
<dbReference type="InterPro" id="IPR001394">
    <property type="entry name" value="Peptidase_C19_UCH"/>
</dbReference>
<dbReference type="Proteomes" id="UP001149163">
    <property type="component" value="Unassembled WGS sequence"/>
</dbReference>
<evidence type="ECO:0000313" key="6">
    <source>
        <dbReference type="Proteomes" id="UP001149163"/>
    </source>
</evidence>
<dbReference type="InterPro" id="IPR018200">
    <property type="entry name" value="USP_CS"/>
</dbReference>
<feature type="domain" description="USP" evidence="4">
    <location>
        <begin position="1763"/>
        <end position="2090"/>
    </location>
</feature>
<dbReference type="Gene3D" id="3.90.70.10">
    <property type="entry name" value="Cysteine proteinases"/>
    <property type="match status" value="1"/>
</dbReference>
<dbReference type="Gene3D" id="2.160.10.10">
    <property type="entry name" value="Hexapeptide repeat proteins"/>
    <property type="match status" value="1"/>
</dbReference>
<name>A0A9W9LEC1_9EURO</name>
<evidence type="ECO:0000313" key="5">
    <source>
        <dbReference type="EMBL" id="KAJ5151117.1"/>
    </source>
</evidence>
<dbReference type="PANTHER" id="PTHR24006">
    <property type="entry name" value="UBIQUITIN CARBOXYL-TERMINAL HYDROLASE"/>
    <property type="match status" value="1"/>
</dbReference>
<comment type="caution">
    <text evidence="5">The sequence shown here is derived from an EMBL/GenBank/DDBJ whole genome shotgun (WGS) entry which is preliminary data.</text>
</comment>
<dbReference type="InterPro" id="IPR024688">
    <property type="entry name" value="Mac_dom"/>
</dbReference>